<gene>
    <name evidence="2" type="ORF">SAMN05660648_01714</name>
</gene>
<proteinExistence type="predicted"/>
<organism evidence="2 3">
    <name type="scientific">Selenomonas ruminantium</name>
    <dbReference type="NCBI Taxonomy" id="971"/>
    <lineage>
        <taxon>Bacteria</taxon>
        <taxon>Bacillati</taxon>
        <taxon>Bacillota</taxon>
        <taxon>Negativicutes</taxon>
        <taxon>Selenomonadales</taxon>
        <taxon>Selenomonadaceae</taxon>
        <taxon>Selenomonas</taxon>
    </lineage>
</organism>
<evidence type="ECO:0000313" key="2">
    <source>
        <dbReference type="EMBL" id="SEA03750.1"/>
    </source>
</evidence>
<name>A0A1H3XWY0_SELRU</name>
<protein>
    <recommendedName>
        <fullName evidence="4">NAD/GMP synthase domain-containing protein</fullName>
    </recommendedName>
</protein>
<evidence type="ECO:0000256" key="1">
    <source>
        <dbReference type="PIRSR" id="PIRSR006661-1"/>
    </source>
</evidence>
<dbReference type="NCBIfam" id="TIGR00268">
    <property type="entry name" value="ATP-dependent sacrificial sulfur transferase LarE"/>
    <property type="match status" value="1"/>
</dbReference>
<evidence type="ECO:0008006" key="4">
    <source>
        <dbReference type="Google" id="ProtNLM"/>
    </source>
</evidence>
<feature type="active site" description="Nucleophile and sulfur donor" evidence="1">
    <location>
        <position position="179"/>
    </location>
</feature>
<dbReference type="AlphaFoldDB" id="A0A1H3XWY0"/>
<dbReference type="InterPro" id="IPR014729">
    <property type="entry name" value="Rossmann-like_a/b/a_fold"/>
</dbReference>
<dbReference type="GO" id="GO:0016783">
    <property type="term" value="F:sulfurtransferase activity"/>
    <property type="evidence" value="ECO:0007669"/>
    <property type="project" value="InterPro"/>
</dbReference>
<dbReference type="InterPro" id="IPR052188">
    <property type="entry name" value="Ni-pincer_cofactor_biosynth"/>
</dbReference>
<dbReference type="OrthoDB" id="9776919at2"/>
<dbReference type="PANTHER" id="PTHR43169:SF2">
    <property type="entry name" value="NAD_GMP SYNTHASE DOMAIN-CONTAINING PROTEIN"/>
    <property type="match status" value="1"/>
</dbReference>
<dbReference type="PANTHER" id="PTHR43169">
    <property type="entry name" value="EXSB FAMILY PROTEIN"/>
    <property type="match status" value="1"/>
</dbReference>
<accession>A0A1H3XWY0</accession>
<evidence type="ECO:0000313" key="3">
    <source>
        <dbReference type="Proteomes" id="UP000183469"/>
    </source>
</evidence>
<dbReference type="CDD" id="cd01990">
    <property type="entry name" value="LarE-like"/>
    <property type="match status" value="1"/>
</dbReference>
<dbReference type="Gene3D" id="3.40.50.620">
    <property type="entry name" value="HUPs"/>
    <property type="match status" value="1"/>
</dbReference>
<dbReference type="SUPFAM" id="SSF52402">
    <property type="entry name" value="Adenine nucleotide alpha hydrolases-like"/>
    <property type="match status" value="1"/>
</dbReference>
<dbReference type="Proteomes" id="UP000183469">
    <property type="component" value="Unassembled WGS sequence"/>
</dbReference>
<reference evidence="2 3" key="1">
    <citation type="submission" date="2016-10" db="EMBL/GenBank/DDBJ databases">
        <authorList>
            <person name="de Groot N.N."/>
        </authorList>
    </citation>
    <scope>NUCLEOTIDE SEQUENCE [LARGE SCALE GENOMIC DNA]</scope>
    <source>
        <strain evidence="2 3">DSM 2872</strain>
    </source>
</reference>
<dbReference type="PIRSF" id="PIRSF006661">
    <property type="entry name" value="PP-lp_UCP006661"/>
    <property type="match status" value="1"/>
</dbReference>
<dbReference type="EMBL" id="FNQG01000006">
    <property type="protein sequence ID" value="SEA03750.1"/>
    <property type="molecule type" value="Genomic_DNA"/>
</dbReference>
<sequence>MMDKDLQAKVDKLHFLLRSYGRVAVAFSAGVDSTVLLKAAQQVMSNEQILALTAESVLMPASEIAAARAFCEQEGLRQQVTKLDLIRMKDVRNNPPDRCYYCKRLIFNRLRKLAGQAGFVHLLDGGNVDDRHDYRPGRRALRELGIISPLQEAGFTKADIRAYAAELGLSCAQKPASACLASRISYREKITADKLKRIEQAEAYLQKRGFHNVRVRSHENLARLELVHEDMARLADADLCNDVVKKLKELGFAYVTMDLQGYRQGSLNETIRR</sequence>
<dbReference type="RefSeq" id="WP_074672077.1">
    <property type="nucleotide sequence ID" value="NZ_FNQG01000006.1"/>
</dbReference>
<dbReference type="InterPro" id="IPR005232">
    <property type="entry name" value="LarE"/>
</dbReference>